<dbReference type="InterPro" id="IPR051812">
    <property type="entry name" value="SPI_LacAB/RpiB"/>
</dbReference>
<comment type="caution">
    <text evidence="3">The sequence shown here is derived from an EMBL/GenBank/DDBJ whole genome shotgun (WGS) entry which is preliminary data.</text>
</comment>
<accession>A0ABR7N9W8</accession>
<dbReference type="NCBIfam" id="NF004051">
    <property type="entry name" value="PRK05571.1"/>
    <property type="match status" value="1"/>
</dbReference>
<evidence type="ECO:0000313" key="3">
    <source>
        <dbReference type="EMBL" id="MBC8573202.1"/>
    </source>
</evidence>
<evidence type="ECO:0000256" key="1">
    <source>
        <dbReference type="ARBA" id="ARBA00008754"/>
    </source>
</evidence>
<dbReference type="RefSeq" id="WP_249308262.1">
    <property type="nucleotide sequence ID" value="NZ_JACRSZ010000008.1"/>
</dbReference>
<evidence type="ECO:0000313" key="4">
    <source>
        <dbReference type="EMBL" id="MBC8573214.1"/>
    </source>
</evidence>
<dbReference type="EMBL" id="JACRSZ010000008">
    <property type="protein sequence ID" value="MBC8573214.1"/>
    <property type="molecule type" value="Genomic_DNA"/>
</dbReference>
<dbReference type="Gene3D" id="3.40.1400.10">
    <property type="entry name" value="Sugar-phosphate isomerase, RpiB/LacA/LacB"/>
    <property type="match status" value="1"/>
</dbReference>
<comment type="similarity">
    <text evidence="1">Belongs to the LacAB/RpiB family.</text>
</comment>
<reference evidence="3 5" key="1">
    <citation type="submission" date="2020-08" db="EMBL/GenBank/DDBJ databases">
        <title>Genome public.</title>
        <authorList>
            <person name="Liu C."/>
            <person name="Sun Q."/>
        </authorList>
    </citation>
    <scope>NUCLEOTIDE SEQUENCE [LARGE SCALE GENOMIC DNA]</scope>
    <source>
        <strain evidence="3 5">NSJ-46</strain>
    </source>
</reference>
<gene>
    <name evidence="3" type="ORF">H8716_08915</name>
    <name evidence="4" type="ORF">H8716_08975</name>
</gene>
<keyword evidence="2 3" id="KW-0413">Isomerase</keyword>
<dbReference type="EMBL" id="JACRSZ010000008">
    <property type="protein sequence ID" value="MBC8573202.1"/>
    <property type="molecule type" value="Genomic_DNA"/>
</dbReference>
<dbReference type="Proteomes" id="UP000657421">
    <property type="component" value="Unassembled WGS sequence"/>
</dbReference>
<dbReference type="PANTHER" id="PTHR43732">
    <property type="entry name" value="RIBOSE 5-PHOSPHATE ISOMERASE-RELATED"/>
    <property type="match status" value="1"/>
</dbReference>
<protein>
    <submittedName>
        <fullName evidence="3">RpiB/LacA/LacB family sugar-phosphate isomerase</fullName>
    </submittedName>
</protein>
<evidence type="ECO:0000256" key="2">
    <source>
        <dbReference type="ARBA" id="ARBA00023235"/>
    </source>
</evidence>
<sequence length="146" mass="15821">MKIAIGCDPNAQKEKEELMDYIKAKGYGEVSDFGSEDPIYANVAIKVGEAVAAGEYDRGILICGTGIGMSIAANKVKGAYAALVTDYYSAQRARLSNDANIICMGAFTTGCKEREFLTTEFLTNEFVKGCGSQPKVDAFVKYDQER</sequence>
<dbReference type="PIRSF" id="PIRSF005384">
    <property type="entry name" value="RpiB_LacA_B"/>
    <property type="match status" value="1"/>
</dbReference>
<dbReference type="InterPro" id="IPR003500">
    <property type="entry name" value="RpiB_LacA_LacB"/>
</dbReference>
<name>A0ABR7N9W8_9FIRM</name>
<proteinExistence type="inferred from homology"/>
<organism evidence="3 5">
    <name type="scientific">Jingyaoa shaoxingensis</name>
    <dbReference type="NCBI Taxonomy" id="2763671"/>
    <lineage>
        <taxon>Bacteria</taxon>
        <taxon>Bacillati</taxon>
        <taxon>Bacillota</taxon>
        <taxon>Clostridia</taxon>
        <taxon>Lachnospirales</taxon>
        <taxon>Lachnospiraceae</taxon>
        <taxon>Jingyaoa</taxon>
    </lineage>
</organism>
<evidence type="ECO:0000313" key="5">
    <source>
        <dbReference type="Proteomes" id="UP000657421"/>
    </source>
</evidence>
<dbReference type="NCBIfam" id="TIGR00689">
    <property type="entry name" value="rpiB_lacA_lacB"/>
    <property type="match status" value="1"/>
</dbReference>
<dbReference type="InterPro" id="IPR036569">
    <property type="entry name" value="RpiB_LacA_LacB_sf"/>
</dbReference>
<keyword evidence="5" id="KW-1185">Reference proteome</keyword>
<dbReference type="PANTHER" id="PTHR43732:SF1">
    <property type="entry name" value="RIBOSE 5-PHOSPHATE ISOMERASE"/>
    <property type="match status" value="1"/>
</dbReference>
<dbReference type="GO" id="GO:0016853">
    <property type="term" value="F:isomerase activity"/>
    <property type="evidence" value="ECO:0007669"/>
    <property type="project" value="UniProtKB-KW"/>
</dbReference>
<dbReference type="Pfam" id="PF02502">
    <property type="entry name" value="LacAB_rpiB"/>
    <property type="match status" value="1"/>
</dbReference>
<dbReference type="SUPFAM" id="SSF89623">
    <property type="entry name" value="Ribose/Galactose isomerase RpiB/AlsB"/>
    <property type="match status" value="1"/>
</dbReference>